<dbReference type="RefSeq" id="WP_160677556.1">
    <property type="nucleotide sequence ID" value="NZ_WTYN01000006.1"/>
</dbReference>
<dbReference type="EMBL" id="WTYN01000006">
    <property type="protein sequence ID" value="MXO64080.1"/>
    <property type="molecule type" value="Genomic_DNA"/>
</dbReference>
<evidence type="ECO:0000313" key="1">
    <source>
        <dbReference type="EMBL" id="MXO64080.1"/>
    </source>
</evidence>
<gene>
    <name evidence="1" type="ORF">GRI48_13835</name>
</gene>
<accession>A0A844YHT2</accession>
<reference evidence="1 2" key="1">
    <citation type="submission" date="2019-12" db="EMBL/GenBank/DDBJ databases">
        <title>Genomic-based taxomic classification of the family Erythrobacteraceae.</title>
        <authorList>
            <person name="Xu L."/>
        </authorList>
    </citation>
    <scope>NUCLEOTIDE SEQUENCE [LARGE SCALE GENOMIC DNA]</scope>
    <source>
        <strain evidence="1 2">MCCC 1A09965</strain>
    </source>
</reference>
<evidence type="ECO:0000313" key="2">
    <source>
        <dbReference type="Proteomes" id="UP000445582"/>
    </source>
</evidence>
<dbReference type="Proteomes" id="UP000445582">
    <property type="component" value="Unassembled WGS sequence"/>
</dbReference>
<proteinExistence type="predicted"/>
<organism evidence="1 2">
    <name type="scientific">Qipengyuania oceanensis</name>
    <dbReference type="NCBI Taxonomy" id="1463597"/>
    <lineage>
        <taxon>Bacteria</taxon>
        <taxon>Pseudomonadati</taxon>
        <taxon>Pseudomonadota</taxon>
        <taxon>Alphaproteobacteria</taxon>
        <taxon>Sphingomonadales</taxon>
        <taxon>Erythrobacteraceae</taxon>
        <taxon>Qipengyuania</taxon>
    </lineage>
</organism>
<sequence>MLELSNEIFAAPDGSVYEAAGIKPSTVLEVYPGDAPVEGHWRAVEALAEMIASR</sequence>
<name>A0A844YHT2_9SPHN</name>
<dbReference type="AlphaFoldDB" id="A0A844YHT2"/>
<protein>
    <submittedName>
        <fullName evidence="1">Uncharacterized protein</fullName>
    </submittedName>
</protein>
<keyword evidence="2" id="KW-1185">Reference proteome</keyword>
<comment type="caution">
    <text evidence="1">The sequence shown here is derived from an EMBL/GenBank/DDBJ whole genome shotgun (WGS) entry which is preliminary data.</text>
</comment>